<keyword evidence="2" id="KW-1185">Reference proteome</keyword>
<evidence type="ECO:0000313" key="2">
    <source>
        <dbReference type="Proteomes" id="UP000827084"/>
    </source>
</evidence>
<protein>
    <submittedName>
        <fullName evidence="1">Uncharacterized protein</fullName>
    </submittedName>
</protein>
<dbReference type="Proteomes" id="UP000827084">
    <property type="component" value="Chromosome"/>
</dbReference>
<accession>A0ABX8XEM4</accession>
<reference evidence="1 2" key="1">
    <citation type="submission" date="2021-08" db="EMBL/GenBank/DDBJ databases">
        <title>Shewanella putrefaciens YZ-J, complete genome.</title>
        <authorList>
            <person name="Yi Z."/>
        </authorList>
    </citation>
    <scope>NUCLEOTIDE SEQUENCE [LARGE SCALE GENOMIC DNA]</scope>
    <source>
        <strain evidence="1 2">YZ-J</strain>
    </source>
</reference>
<evidence type="ECO:0000313" key="1">
    <source>
        <dbReference type="EMBL" id="QYX73666.1"/>
    </source>
</evidence>
<gene>
    <name evidence="1" type="ORF">K3G22_04370</name>
</gene>
<name>A0ABX8XEM4_SHEPU</name>
<dbReference type="Pfam" id="PF25753">
    <property type="entry name" value="SF0329"/>
    <property type="match status" value="1"/>
</dbReference>
<proteinExistence type="predicted"/>
<sequence>MLKGVLLVKWSKLKSLVEDKFSQSLSGRVAIFSTRYGNCTCGHAWLTLDKEVIANFCTRAFWNRAAGDYHFKDGRWVTDSPVPEHISAHQKKFYGEMEYGELSRQDVYEACWSFVHDLTIDESISSEDPLIQSLAMLDKRLGKRRLKSIDQAKLHSLAKKLLTVRLESEGVRVVST</sequence>
<organism evidence="1 2">
    <name type="scientific">Shewanella putrefaciens</name>
    <name type="common">Pseudomonas putrefaciens</name>
    <dbReference type="NCBI Taxonomy" id="24"/>
    <lineage>
        <taxon>Bacteria</taxon>
        <taxon>Pseudomonadati</taxon>
        <taxon>Pseudomonadota</taxon>
        <taxon>Gammaproteobacteria</taxon>
        <taxon>Alteromonadales</taxon>
        <taxon>Shewanellaceae</taxon>
        <taxon>Shewanella</taxon>
    </lineage>
</organism>
<dbReference type="EMBL" id="CP080635">
    <property type="protein sequence ID" value="QYX73666.1"/>
    <property type="molecule type" value="Genomic_DNA"/>
</dbReference>
<dbReference type="InterPro" id="IPR057955">
    <property type="entry name" value="SF0329-like"/>
</dbReference>